<organism evidence="1 2">
    <name type="scientific">Spiromyces aspiralis</name>
    <dbReference type="NCBI Taxonomy" id="68401"/>
    <lineage>
        <taxon>Eukaryota</taxon>
        <taxon>Fungi</taxon>
        <taxon>Fungi incertae sedis</taxon>
        <taxon>Zoopagomycota</taxon>
        <taxon>Kickxellomycotina</taxon>
        <taxon>Kickxellomycetes</taxon>
        <taxon>Kickxellales</taxon>
        <taxon>Kickxellaceae</taxon>
        <taxon>Spiromyces</taxon>
    </lineage>
</organism>
<sequence>MASRLRGNTEYYMGAIEENAGKILGNKDWETAGVERKTKGQAEIEAAKTQGYQEGLGDKAKGSAQQAAGDIKGDTSQKSKGMANDLSGEAKMRTNK</sequence>
<dbReference type="Proteomes" id="UP001145114">
    <property type="component" value="Unassembled WGS sequence"/>
</dbReference>
<evidence type="ECO:0000313" key="2">
    <source>
        <dbReference type="Proteomes" id="UP001145114"/>
    </source>
</evidence>
<protein>
    <submittedName>
        <fullName evidence="1">Uncharacterized protein</fullName>
    </submittedName>
</protein>
<dbReference type="EMBL" id="JAMZIH010000815">
    <property type="protein sequence ID" value="KAJ1678839.1"/>
    <property type="molecule type" value="Genomic_DNA"/>
</dbReference>
<comment type="caution">
    <text evidence="1">The sequence shown here is derived from an EMBL/GenBank/DDBJ whole genome shotgun (WGS) entry which is preliminary data.</text>
</comment>
<gene>
    <name evidence="1" type="ORF">EV182_003251</name>
</gene>
<proteinExistence type="predicted"/>
<name>A0ACC1HQN5_9FUNG</name>
<evidence type="ECO:0000313" key="1">
    <source>
        <dbReference type="EMBL" id="KAJ1678839.1"/>
    </source>
</evidence>
<reference evidence="1" key="1">
    <citation type="submission" date="2022-06" db="EMBL/GenBank/DDBJ databases">
        <title>Phylogenomic reconstructions and comparative analyses of Kickxellomycotina fungi.</title>
        <authorList>
            <person name="Reynolds N.K."/>
            <person name="Stajich J.E."/>
            <person name="Barry K."/>
            <person name="Grigoriev I.V."/>
            <person name="Crous P."/>
            <person name="Smith M.E."/>
        </authorList>
    </citation>
    <scope>NUCLEOTIDE SEQUENCE</scope>
    <source>
        <strain evidence="1">RSA 2271</strain>
    </source>
</reference>
<accession>A0ACC1HQN5</accession>
<keyword evidence="2" id="KW-1185">Reference proteome</keyword>